<protein>
    <submittedName>
        <fullName evidence="2 4">Uncharacterized protein</fullName>
    </submittedName>
</protein>
<feature type="compositionally biased region" description="Polar residues" evidence="1">
    <location>
        <begin position="22"/>
        <end position="31"/>
    </location>
</feature>
<gene>
    <name evidence="2 4" type="ORF">BDZ99DRAFT_474438</name>
</gene>
<reference evidence="4" key="3">
    <citation type="submission" date="2025-04" db="UniProtKB">
        <authorList>
            <consortium name="RefSeq"/>
        </authorList>
    </citation>
    <scope>IDENTIFICATION</scope>
    <source>
        <strain evidence="4">CBS 304.34</strain>
    </source>
</reference>
<evidence type="ECO:0000313" key="4">
    <source>
        <dbReference type="RefSeq" id="XP_033579197.1"/>
    </source>
</evidence>
<evidence type="ECO:0000313" key="2">
    <source>
        <dbReference type="EMBL" id="KAF2812233.1"/>
    </source>
</evidence>
<sequence length="230" mass="25266">MASTNLNASLCCHRGSHTLLNSSARHPSSIRNPPHPHFSGTASWDRDTPDASPPSDPQPRETARWVVYMRDLTYRSHYLVEDLFPTSQYRSIAARRFPVAFPESDLISSIILHFLTSTTQLESMAYMTQTETWKIAGHLSTTNLDRNRSPVAAKIGQLDGALSSPGAVVERVLPGYPKPDLPPSSSTALTLEIGNRNENTEQVTRCLVGGLGSFSNGLRRSCRVPPLSPQ</sequence>
<dbReference type="GeneID" id="54462800"/>
<feature type="region of interest" description="Disordered" evidence="1">
    <location>
        <begin position="22"/>
        <end position="62"/>
    </location>
</feature>
<keyword evidence="3" id="KW-1185">Reference proteome</keyword>
<organism evidence="2">
    <name type="scientific">Mytilinidion resinicola</name>
    <dbReference type="NCBI Taxonomy" id="574789"/>
    <lineage>
        <taxon>Eukaryota</taxon>
        <taxon>Fungi</taxon>
        <taxon>Dikarya</taxon>
        <taxon>Ascomycota</taxon>
        <taxon>Pezizomycotina</taxon>
        <taxon>Dothideomycetes</taxon>
        <taxon>Pleosporomycetidae</taxon>
        <taxon>Mytilinidiales</taxon>
        <taxon>Mytilinidiaceae</taxon>
        <taxon>Mytilinidion</taxon>
    </lineage>
</organism>
<dbReference type="EMBL" id="MU003697">
    <property type="protein sequence ID" value="KAF2812233.1"/>
    <property type="molecule type" value="Genomic_DNA"/>
</dbReference>
<dbReference type="Proteomes" id="UP000504636">
    <property type="component" value="Unplaced"/>
</dbReference>
<evidence type="ECO:0000256" key="1">
    <source>
        <dbReference type="SAM" id="MobiDB-lite"/>
    </source>
</evidence>
<accession>A0A6A6YV26</accession>
<reference evidence="4" key="2">
    <citation type="submission" date="2020-04" db="EMBL/GenBank/DDBJ databases">
        <authorList>
            <consortium name="NCBI Genome Project"/>
        </authorList>
    </citation>
    <scope>NUCLEOTIDE SEQUENCE</scope>
    <source>
        <strain evidence="4">CBS 304.34</strain>
    </source>
</reference>
<proteinExistence type="predicted"/>
<evidence type="ECO:0000313" key="3">
    <source>
        <dbReference type="Proteomes" id="UP000504636"/>
    </source>
</evidence>
<reference evidence="2 4" key="1">
    <citation type="journal article" date="2020" name="Stud. Mycol.">
        <title>101 Dothideomycetes genomes: a test case for predicting lifestyles and emergence of pathogens.</title>
        <authorList>
            <person name="Haridas S."/>
            <person name="Albert R."/>
            <person name="Binder M."/>
            <person name="Bloem J."/>
            <person name="Labutti K."/>
            <person name="Salamov A."/>
            <person name="Andreopoulos B."/>
            <person name="Baker S."/>
            <person name="Barry K."/>
            <person name="Bills G."/>
            <person name="Bluhm B."/>
            <person name="Cannon C."/>
            <person name="Castanera R."/>
            <person name="Culley D."/>
            <person name="Daum C."/>
            <person name="Ezra D."/>
            <person name="Gonzalez J."/>
            <person name="Henrissat B."/>
            <person name="Kuo A."/>
            <person name="Liang C."/>
            <person name="Lipzen A."/>
            <person name="Lutzoni F."/>
            <person name="Magnuson J."/>
            <person name="Mondo S."/>
            <person name="Nolan M."/>
            <person name="Ohm R."/>
            <person name="Pangilinan J."/>
            <person name="Park H.-J."/>
            <person name="Ramirez L."/>
            <person name="Alfaro M."/>
            <person name="Sun H."/>
            <person name="Tritt A."/>
            <person name="Yoshinaga Y."/>
            <person name="Zwiers L.-H."/>
            <person name="Turgeon B."/>
            <person name="Goodwin S."/>
            <person name="Spatafora J."/>
            <person name="Crous P."/>
            <person name="Grigoriev I."/>
        </authorList>
    </citation>
    <scope>NUCLEOTIDE SEQUENCE</scope>
    <source>
        <strain evidence="2 4">CBS 304.34</strain>
    </source>
</reference>
<name>A0A6A6YV26_9PEZI</name>
<dbReference type="AlphaFoldDB" id="A0A6A6YV26"/>
<dbReference type="RefSeq" id="XP_033579197.1">
    <property type="nucleotide sequence ID" value="XM_033721907.1"/>
</dbReference>